<feature type="transmembrane region" description="Helical" evidence="6">
    <location>
        <begin position="7"/>
        <end position="27"/>
    </location>
</feature>
<dbReference type="Pfam" id="PF13180">
    <property type="entry name" value="PDZ_2"/>
    <property type="match status" value="1"/>
</dbReference>
<keyword evidence="6" id="KW-0472">Membrane</keyword>
<dbReference type="AlphaFoldDB" id="A0A369A7E9"/>
<sequence>MKDSKFTYWPIYIAAAVAFGILAGVYITENKSPASSELNVGPFSKFKRVISLIENQYVEKINLDSLLDLTINDLLHRLDPHSTFIDSEHSQEVEDEISGKFLGLGIEFTLMRDTAVVLSILPSSPAEASGLQPGDKILEINQINICKAPYFGDLSKVVALIKKSEKKNIKIHVLRSGNKLNISVQRDWITMPSVTSAVYLPGGVALIAIEKFTENTYSQFLREAKRLRIDTAIGLIIDLRDNPGGLLSEAVKITREFLSANDTIVLIEDRNKKIKAEITPFDGRYRHIPLIVLVNEGSASASEILAGAIQDNSRGMIAGSPTFGKGLVQEESILPDGGRVRITTARYYTPSGRSLQAPYLPEIHDVKTKEIKSHKAKNGNFLLEKGGIQPDIELKNFTNTTSVFNREYLINPNEQMLEYVLHNFSDIKSKGFDMYLKHFDPTYEESLKILGLNPKNASSATEELKEYTVLHVKASIAYMVFGARAGREVVALNDPYIAAAAKTFSKK</sequence>
<dbReference type="SMART" id="SM00245">
    <property type="entry name" value="TSPc"/>
    <property type="match status" value="1"/>
</dbReference>
<evidence type="ECO:0000256" key="6">
    <source>
        <dbReference type="SAM" id="Phobius"/>
    </source>
</evidence>
<dbReference type="SUPFAM" id="SSF52096">
    <property type="entry name" value="ClpP/crotonase"/>
    <property type="match status" value="1"/>
</dbReference>
<evidence type="ECO:0000256" key="5">
    <source>
        <dbReference type="RuleBase" id="RU004404"/>
    </source>
</evidence>
<dbReference type="RefSeq" id="WP_170125677.1">
    <property type="nucleotide sequence ID" value="NZ_BHZF01000001.1"/>
</dbReference>
<dbReference type="PANTHER" id="PTHR32060">
    <property type="entry name" value="TAIL-SPECIFIC PROTEASE"/>
    <property type="match status" value="1"/>
</dbReference>
<reference evidence="8 9" key="1">
    <citation type="submission" date="2018-07" db="EMBL/GenBank/DDBJ databases">
        <title>Genomic Encyclopedia of Type Strains, Phase IV (KMG-IV): sequencing the most valuable type-strain genomes for metagenomic binning, comparative biology and taxonomic classification.</title>
        <authorList>
            <person name="Goeker M."/>
        </authorList>
    </citation>
    <scope>NUCLEOTIDE SEQUENCE [LARGE SCALE GENOMIC DNA]</scope>
    <source>
        <strain evidence="8 9">DSM 21410</strain>
    </source>
</reference>
<dbReference type="Pfam" id="PF03572">
    <property type="entry name" value="Peptidase_S41"/>
    <property type="match status" value="1"/>
</dbReference>
<dbReference type="PANTHER" id="PTHR32060:SF30">
    <property type="entry name" value="CARBOXY-TERMINAL PROCESSING PROTEASE CTPA"/>
    <property type="match status" value="1"/>
</dbReference>
<proteinExistence type="inferred from homology"/>
<dbReference type="Gene3D" id="3.30.750.44">
    <property type="match status" value="1"/>
</dbReference>
<dbReference type="GO" id="GO:0004175">
    <property type="term" value="F:endopeptidase activity"/>
    <property type="evidence" value="ECO:0007669"/>
    <property type="project" value="TreeGrafter"/>
</dbReference>
<protein>
    <submittedName>
        <fullName evidence="8">Carboxyl-terminal processing protease</fullName>
    </submittedName>
</protein>
<dbReference type="Proteomes" id="UP000253517">
    <property type="component" value="Unassembled WGS sequence"/>
</dbReference>
<keyword evidence="4 5" id="KW-0720">Serine protease</keyword>
<evidence type="ECO:0000313" key="9">
    <source>
        <dbReference type="Proteomes" id="UP000253517"/>
    </source>
</evidence>
<dbReference type="GO" id="GO:0006508">
    <property type="term" value="P:proteolysis"/>
    <property type="evidence" value="ECO:0007669"/>
    <property type="project" value="UniProtKB-KW"/>
</dbReference>
<keyword evidence="3 5" id="KW-0378">Hydrolase</keyword>
<evidence type="ECO:0000256" key="4">
    <source>
        <dbReference type="ARBA" id="ARBA00022825"/>
    </source>
</evidence>
<keyword evidence="6" id="KW-0812">Transmembrane</keyword>
<keyword evidence="9" id="KW-1185">Reference proteome</keyword>
<evidence type="ECO:0000256" key="1">
    <source>
        <dbReference type="ARBA" id="ARBA00009179"/>
    </source>
</evidence>
<dbReference type="SUPFAM" id="SSF50156">
    <property type="entry name" value="PDZ domain-like"/>
    <property type="match status" value="1"/>
</dbReference>
<gene>
    <name evidence="8" type="ORF">DES35_101567</name>
</gene>
<accession>A0A369A7E9</accession>
<dbReference type="CDD" id="cd07560">
    <property type="entry name" value="Peptidase_S41_CPP"/>
    <property type="match status" value="1"/>
</dbReference>
<evidence type="ECO:0000256" key="2">
    <source>
        <dbReference type="ARBA" id="ARBA00022670"/>
    </source>
</evidence>
<feature type="domain" description="PDZ" evidence="7">
    <location>
        <begin position="90"/>
        <end position="145"/>
    </location>
</feature>
<dbReference type="PROSITE" id="PS50106">
    <property type="entry name" value="PDZ"/>
    <property type="match status" value="1"/>
</dbReference>
<evidence type="ECO:0000313" key="8">
    <source>
        <dbReference type="EMBL" id="RCX05282.1"/>
    </source>
</evidence>
<keyword evidence="2 5" id="KW-0645">Protease</keyword>
<dbReference type="Gene3D" id="3.90.226.10">
    <property type="entry name" value="2-enoyl-CoA Hydratase, Chain A, domain 1"/>
    <property type="match status" value="1"/>
</dbReference>
<dbReference type="EMBL" id="QPJS01000001">
    <property type="protein sequence ID" value="RCX05282.1"/>
    <property type="molecule type" value="Genomic_DNA"/>
</dbReference>
<name>A0A369A7E9_9FLAO</name>
<dbReference type="InterPro" id="IPR004447">
    <property type="entry name" value="Peptidase_S41A"/>
</dbReference>
<organism evidence="8 9">
    <name type="scientific">Schleiferia thermophila</name>
    <dbReference type="NCBI Taxonomy" id="884107"/>
    <lineage>
        <taxon>Bacteria</taxon>
        <taxon>Pseudomonadati</taxon>
        <taxon>Bacteroidota</taxon>
        <taxon>Flavobacteriia</taxon>
        <taxon>Flavobacteriales</taxon>
        <taxon>Schleiferiaceae</taxon>
        <taxon>Schleiferia</taxon>
    </lineage>
</organism>
<dbReference type="InterPro" id="IPR036034">
    <property type="entry name" value="PDZ_sf"/>
</dbReference>
<dbReference type="GO" id="GO:0030288">
    <property type="term" value="C:outer membrane-bounded periplasmic space"/>
    <property type="evidence" value="ECO:0007669"/>
    <property type="project" value="TreeGrafter"/>
</dbReference>
<comment type="caution">
    <text evidence="8">The sequence shown here is derived from an EMBL/GenBank/DDBJ whole genome shotgun (WGS) entry which is preliminary data.</text>
</comment>
<dbReference type="NCBIfam" id="TIGR00225">
    <property type="entry name" value="prc"/>
    <property type="match status" value="1"/>
</dbReference>
<evidence type="ECO:0000259" key="7">
    <source>
        <dbReference type="PROSITE" id="PS50106"/>
    </source>
</evidence>
<evidence type="ECO:0000256" key="3">
    <source>
        <dbReference type="ARBA" id="ARBA00022801"/>
    </source>
</evidence>
<dbReference type="Gene3D" id="2.30.42.10">
    <property type="match status" value="1"/>
</dbReference>
<comment type="similarity">
    <text evidence="1 5">Belongs to the peptidase S41A family.</text>
</comment>
<dbReference type="InterPro" id="IPR001478">
    <property type="entry name" value="PDZ"/>
</dbReference>
<dbReference type="InterPro" id="IPR029045">
    <property type="entry name" value="ClpP/crotonase-like_dom_sf"/>
</dbReference>
<dbReference type="InterPro" id="IPR005151">
    <property type="entry name" value="Tail-specific_protease"/>
</dbReference>
<dbReference type="GO" id="GO:0008236">
    <property type="term" value="F:serine-type peptidase activity"/>
    <property type="evidence" value="ECO:0007669"/>
    <property type="project" value="UniProtKB-KW"/>
</dbReference>
<keyword evidence="6" id="KW-1133">Transmembrane helix</keyword>
<dbReference type="SMART" id="SM00228">
    <property type="entry name" value="PDZ"/>
    <property type="match status" value="1"/>
</dbReference>
<dbReference type="GO" id="GO:0007165">
    <property type="term" value="P:signal transduction"/>
    <property type="evidence" value="ECO:0007669"/>
    <property type="project" value="TreeGrafter"/>
</dbReference>